<dbReference type="SUPFAM" id="SSF56672">
    <property type="entry name" value="DNA/RNA polymerases"/>
    <property type="match status" value="1"/>
</dbReference>
<dbReference type="EnsemblPlants" id="PGSC0003DMT400019821">
    <property type="protein sequence ID" value="PGSC0003DMT400019821"/>
    <property type="gene ID" value="PGSC0003DMG400007664"/>
</dbReference>
<dbReference type="InParanoid" id="M1ACM3"/>
<dbReference type="CDD" id="cd01650">
    <property type="entry name" value="RT_nLTR_like"/>
    <property type="match status" value="1"/>
</dbReference>
<dbReference type="PANTHER" id="PTHR31635:SF196">
    <property type="entry name" value="REVERSE TRANSCRIPTASE DOMAIN-CONTAINING PROTEIN-RELATED"/>
    <property type="match status" value="1"/>
</dbReference>
<dbReference type="Pfam" id="PF00078">
    <property type="entry name" value="RVT_1"/>
    <property type="match status" value="1"/>
</dbReference>
<dbReference type="AlphaFoldDB" id="M1ACM3"/>
<evidence type="ECO:0000259" key="1">
    <source>
        <dbReference type="PROSITE" id="PS50878"/>
    </source>
</evidence>
<accession>M1ACM3</accession>
<protein>
    <submittedName>
        <fullName evidence="2">RNA-directed DNA polymerase (Reverse transcriptase)</fullName>
    </submittedName>
</protein>
<organism evidence="2 3">
    <name type="scientific">Solanum tuberosum</name>
    <name type="common">Potato</name>
    <dbReference type="NCBI Taxonomy" id="4113"/>
    <lineage>
        <taxon>Eukaryota</taxon>
        <taxon>Viridiplantae</taxon>
        <taxon>Streptophyta</taxon>
        <taxon>Embryophyta</taxon>
        <taxon>Tracheophyta</taxon>
        <taxon>Spermatophyta</taxon>
        <taxon>Magnoliopsida</taxon>
        <taxon>eudicotyledons</taxon>
        <taxon>Gunneridae</taxon>
        <taxon>Pentapetalae</taxon>
        <taxon>asterids</taxon>
        <taxon>lamiids</taxon>
        <taxon>Solanales</taxon>
        <taxon>Solanaceae</taxon>
        <taxon>Solanoideae</taxon>
        <taxon>Solaneae</taxon>
        <taxon>Solanum</taxon>
    </lineage>
</organism>
<evidence type="ECO:0000313" key="3">
    <source>
        <dbReference type="Proteomes" id="UP000011115"/>
    </source>
</evidence>
<proteinExistence type="predicted"/>
<dbReference type="PANTHER" id="PTHR31635">
    <property type="entry name" value="REVERSE TRANSCRIPTASE DOMAIN-CONTAINING PROTEIN-RELATED"/>
    <property type="match status" value="1"/>
</dbReference>
<keyword evidence="3" id="KW-1185">Reference proteome</keyword>
<dbReference type="Gramene" id="PGSC0003DMT400019821">
    <property type="protein sequence ID" value="PGSC0003DMT400019821"/>
    <property type="gene ID" value="PGSC0003DMG400007664"/>
</dbReference>
<dbReference type="PROSITE" id="PS50878">
    <property type="entry name" value="RT_POL"/>
    <property type="match status" value="1"/>
</dbReference>
<dbReference type="InterPro" id="IPR043502">
    <property type="entry name" value="DNA/RNA_pol_sf"/>
</dbReference>
<evidence type="ECO:0000313" key="2">
    <source>
        <dbReference type="EnsemblPlants" id="PGSC0003DMT400019821"/>
    </source>
</evidence>
<dbReference type="OMA" id="WTEANII"/>
<dbReference type="STRING" id="4113.M1ACM3"/>
<dbReference type="InterPro" id="IPR000477">
    <property type="entry name" value="RT_dom"/>
</dbReference>
<reference evidence="3" key="1">
    <citation type="journal article" date="2011" name="Nature">
        <title>Genome sequence and analysis of the tuber crop potato.</title>
        <authorList>
            <consortium name="The Potato Genome Sequencing Consortium"/>
        </authorList>
    </citation>
    <scope>NUCLEOTIDE SEQUENCE [LARGE SCALE GENOMIC DNA]</scope>
    <source>
        <strain evidence="3">cv. DM1-3 516 R44</strain>
    </source>
</reference>
<name>M1ACM3_SOLTU</name>
<feature type="domain" description="Reverse transcriptase" evidence="1">
    <location>
        <begin position="106"/>
        <end position="313"/>
    </location>
</feature>
<reference evidence="2" key="2">
    <citation type="submission" date="2015-06" db="UniProtKB">
        <authorList>
            <consortium name="EnsemblPlants"/>
        </authorList>
    </citation>
    <scope>IDENTIFICATION</scope>
    <source>
        <strain evidence="2">DM1-3 516 R44</strain>
    </source>
</reference>
<sequence>MLTKEDGTIIRDPEEITKETMRFYQNLLGKANPLMPATQPVVLKDGPVLSRPQQLELIQPFTKDDVMLALKSIEDNKAPGGDGFNSYFFKQAWPIIYDEVTTIVLQFFSTNQMYAPINRTSITLIPKVQHPSSIKEYRPISCCTKMYKIISKMLTHRLQGVMDFLVDPSQAAFVPGRMLTDNVILSHELIKGYGRKGISPRCMFKIDMQKAYDSLEWNFLDEVLIGMQMPEKFITWIMQCVRTVSYSIMINGCPSVPFQARRRVRQRDPLSPYLFMLAMRSLRNMTEFKFHSRSQKQQILQLSFADDLLLFSR</sequence>
<dbReference type="eggNOG" id="KOG1075">
    <property type="taxonomic scope" value="Eukaryota"/>
</dbReference>
<dbReference type="HOGENOM" id="CLU_000680_6_2_1"/>
<dbReference type="Proteomes" id="UP000011115">
    <property type="component" value="Unassembled WGS sequence"/>
</dbReference>
<dbReference type="PaxDb" id="4113-PGSC0003DMT400019821"/>